<name>A0A010YXU5_9ACTN</name>
<proteinExistence type="predicted"/>
<reference evidence="1 2" key="1">
    <citation type="submission" date="2013-07" db="EMBL/GenBank/DDBJ databases">
        <authorList>
            <consortium name="DOE Joint Genome Institute"/>
            <person name="Eisen J."/>
            <person name="Huntemann M."/>
            <person name="Han J."/>
            <person name="Chen A."/>
            <person name="Kyrpides N."/>
            <person name="Mavromatis K."/>
            <person name="Markowitz V."/>
            <person name="Palaniappan K."/>
            <person name="Ivanova N."/>
            <person name="Schaumberg A."/>
            <person name="Pati A."/>
            <person name="Liolios K."/>
            <person name="Nordberg H.P."/>
            <person name="Cantor M.N."/>
            <person name="Hua S.X."/>
            <person name="Woyke T."/>
        </authorList>
    </citation>
    <scope>NUCLEOTIDE SEQUENCE [LARGE SCALE GENOMIC DNA]</scope>
    <source>
        <strain evidence="1 2">DSM 44712</strain>
    </source>
</reference>
<sequence length="73" mass="7415">MPNLYADAAGTHPLSAEPIPVSPDDLVAWVHDLLAGRGLAPALTPETRDAAEHAAALLLGALGVATPDADHSE</sequence>
<dbReference type="Proteomes" id="UP000021053">
    <property type="component" value="Unassembled WGS sequence"/>
</dbReference>
<dbReference type="EMBL" id="JFBT01000001">
    <property type="protein sequence ID" value="EXG80028.1"/>
    <property type="molecule type" value="Genomic_DNA"/>
</dbReference>
<gene>
    <name evidence="1" type="ORF">CryarDRAFT_1087</name>
</gene>
<evidence type="ECO:0000313" key="2">
    <source>
        <dbReference type="Proteomes" id="UP000021053"/>
    </source>
</evidence>
<protein>
    <submittedName>
        <fullName evidence="1">Uncharacterized protein</fullName>
    </submittedName>
</protein>
<dbReference type="HOGENOM" id="CLU_2698422_0_0_11"/>
<evidence type="ECO:0000313" key="1">
    <source>
        <dbReference type="EMBL" id="EXG80028.1"/>
    </source>
</evidence>
<dbReference type="AlphaFoldDB" id="A0A010YXU5"/>
<keyword evidence="2" id="KW-1185">Reference proteome</keyword>
<accession>A0A010YXU5</accession>
<comment type="caution">
    <text evidence="1">The sequence shown here is derived from an EMBL/GenBank/DDBJ whole genome shotgun (WGS) entry which is preliminary data.</text>
</comment>
<organism evidence="1 2">
    <name type="scientific">Cryptosporangium arvum DSM 44712</name>
    <dbReference type="NCBI Taxonomy" id="927661"/>
    <lineage>
        <taxon>Bacteria</taxon>
        <taxon>Bacillati</taxon>
        <taxon>Actinomycetota</taxon>
        <taxon>Actinomycetes</taxon>
        <taxon>Cryptosporangiales</taxon>
        <taxon>Cryptosporangiaceae</taxon>
        <taxon>Cryptosporangium</taxon>
    </lineage>
</organism>
<dbReference type="RefSeq" id="WP_035848787.1">
    <property type="nucleotide sequence ID" value="NZ_KK073874.1"/>
</dbReference>